<dbReference type="SMART" id="SM00322">
    <property type="entry name" value="KH"/>
    <property type="match status" value="2"/>
</dbReference>
<dbReference type="GO" id="GO:0006353">
    <property type="term" value="P:DNA-templated transcription termination"/>
    <property type="evidence" value="ECO:0007669"/>
    <property type="project" value="UniProtKB-UniRule"/>
</dbReference>
<dbReference type="InterPro" id="IPR013735">
    <property type="entry name" value="TF_NusA_N"/>
</dbReference>
<gene>
    <name evidence="7" type="primary">nusA</name>
    <name evidence="10" type="ORF">A3I30_01535</name>
</gene>
<dbReference type="Pfam" id="PF08529">
    <property type="entry name" value="NusA_N"/>
    <property type="match status" value="1"/>
</dbReference>
<evidence type="ECO:0000256" key="5">
    <source>
        <dbReference type="ARBA" id="ARBA00023015"/>
    </source>
</evidence>
<keyword evidence="6 7" id="KW-0804">Transcription</keyword>
<dbReference type="PANTHER" id="PTHR22648">
    <property type="entry name" value="TRANSCRIPTION TERMINATION FACTOR NUSA"/>
    <property type="match status" value="1"/>
</dbReference>
<dbReference type="PROSITE" id="PS50126">
    <property type="entry name" value="S1"/>
    <property type="match status" value="1"/>
</dbReference>
<dbReference type="SMART" id="SM00278">
    <property type="entry name" value="HhH1"/>
    <property type="match status" value="2"/>
</dbReference>
<dbReference type="SUPFAM" id="SSF69705">
    <property type="entry name" value="Transcription factor NusA, N-terminal domain"/>
    <property type="match status" value="1"/>
</dbReference>
<dbReference type="Gene3D" id="1.10.150.20">
    <property type="entry name" value="5' to 3' exonuclease, C-terminal subdomain"/>
    <property type="match status" value="1"/>
</dbReference>
<dbReference type="PANTHER" id="PTHR22648:SF0">
    <property type="entry name" value="TRANSCRIPTION TERMINATION_ANTITERMINATION PROTEIN NUSA"/>
    <property type="match status" value="1"/>
</dbReference>
<dbReference type="InterPro" id="IPR025249">
    <property type="entry name" value="TF_NusA_KH_1st"/>
</dbReference>
<dbReference type="GO" id="GO:0000166">
    <property type="term" value="F:nucleotide binding"/>
    <property type="evidence" value="ECO:0007669"/>
    <property type="project" value="InterPro"/>
</dbReference>
<comment type="similarity">
    <text evidence="7">Belongs to the NusA family.</text>
</comment>
<evidence type="ECO:0000256" key="1">
    <source>
        <dbReference type="ARBA" id="ARBA00022472"/>
    </source>
</evidence>
<dbReference type="Pfam" id="PF26594">
    <property type="entry name" value="KH_NusA_2nd"/>
    <property type="match status" value="1"/>
</dbReference>
<dbReference type="InterPro" id="IPR003583">
    <property type="entry name" value="Hlx-hairpin-Hlx_DNA-bd_motif"/>
</dbReference>
<feature type="compositionally biased region" description="Basic and acidic residues" evidence="8">
    <location>
        <begin position="459"/>
        <end position="475"/>
    </location>
</feature>
<feature type="region of interest" description="Disordered" evidence="8">
    <location>
        <begin position="74"/>
        <end position="103"/>
    </location>
</feature>
<comment type="subcellular location">
    <subcellularLocation>
        <location evidence="7">Cytoplasm</location>
    </subcellularLocation>
</comment>
<evidence type="ECO:0000256" key="2">
    <source>
        <dbReference type="ARBA" id="ARBA00022490"/>
    </source>
</evidence>
<organism evidence="10 11">
    <name type="scientific">Candidatus Azambacteria bacterium RIFCSPLOWO2_02_FULL_44_14</name>
    <dbReference type="NCBI Taxonomy" id="1797306"/>
    <lineage>
        <taxon>Bacteria</taxon>
        <taxon>Candidatus Azamiibacteriota</taxon>
    </lineage>
</organism>
<keyword evidence="2 7" id="KW-0963">Cytoplasm</keyword>
<keyword evidence="5 7" id="KW-0805">Transcription regulation</keyword>
<dbReference type="FunFam" id="3.30.300.20:FF:000005">
    <property type="entry name" value="Transcription termination/antitermination protein NusA"/>
    <property type="match status" value="1"/>
</dbReference>
<dbReference type="Proteomes" id="UP000177197">
    <property type="component" value="Unassembled WGS sequence"/>
</dbReference>
<dbReference type="InterPro" id="IPR009019">
    <property type="entry name" value="KH_sf_prok-type"/>
</dbReference>
<dbReference type="GO" id="GO:0031564">
    <property type="term" value="P:transcription antitermination"/>
    <property type="evidence" value="ECO:0007669"/>
    <property type="project" value="UniProtKB-UniRule"/>
</dbReference>
<dbReference type="EMBL" id="MEYV01000016">
    <property type="protein sequence ID" value="OGD39908.1"/>
    <property type="molecule type" value="Genomic_DNA"/>
</dbReference>
<comment type="caution">
    <text evidence="10">The sequence shown here is derived from an EMBL/GenBank/DDBJ whole genome shotgun (WGS) entry which is preliminary data.</text>
</comment>
<feature type="domain" description="S1 motif" evidence="9">
    <location>
        <begin position="176"/>
        <end position="240"/>
    </location>
</feature>
<keyword evidence="3 7" id="KW-0889">Transcription antitermination</keyword>
<dbReference type="SUPFAM" id="SSF54814">
    <property type="entry name" value="Prokaryotic type KH domain (KH-domain type II)"/>
    <property type="match status" value="2"/>
</dbReference>
<dbReference type="GO" id="GO:0005829">
    <property type="term" value="C:cytosol"/>
    <property type="evidence" value="ECO:0007669"/>
    <property type="project" value="TreeGrafter"/>
</dbReference>
<accession>A0A1F5CAR3</accession>
<evidence type="ECO:0000259" key="9">
    <source>
        <dbReference type="PROSITE" id="PS50126"/>
    </source>
</evidence>
<sequence length="533" mass="58425">MFDLKQFASAMTQISEEKGISQERVLETIEMAIAAAYKKEYGQKGQIVRAKFDPKTGDVKFLQIKIVVEESMLKPEEEEGAAPQEEGRVSPGFAGREEDLPEGDRKIRFNPERHIMLDEAMKIKKDAKVNDELEFALEAKTDFGRIAAQTAKQVVIQRIREAEREAVWNEYKGKETELISGLVQRIEHRAVFVDLGKTVAILPAEEQVSTERYRIGERMKFYLLSVSSDPKGPGIALSRSHPKMISRLFELEVPEIGAGTVEIKSIAREAGSRTKIAVASNEEGIDPVGSCVGQKGTRVAAVISEINGEKIDIIAWSDDSEVFIANAMSPAKVTKVETTERRHTARVFVPQDQLSLAIGRGGQNVRLAAKLTGWKIDVVGATLTEVGIKAGAALEDLDSVGEKTAQVLRDSGFNTPGDIAKSSVEELVKVEGVGEKTAEKIFESAKKLLEGKNGAAPAAEEKPAASTEDEYHSKEREVEIIKEATKEIKEELAEQAQEEDKAAGLTETPEVQAGAETEPSAEKEIEEELEPKL</sequence>
<evidence type="ECO:0000313" key="10">
    <source>
        <dbReference type="EMBL" id="OGD39908.1"/>
    </source>
</evidence>
<dbReference type="InterPro" id="IPR012340">
    <property type="entry name" value="NA-bd_OB-fold"/>
</dbReference>
<evidence type="ECO:0000256" key="6">
    <source>
        <dbReference type="ARBA" id="ARBA00023163"/>
    </source>
</evidence>
<dbReference type="CDD" id="cd22529">
    <property type="entry name" value="KH-II_NusA_rpt2"/>
    <property type="match status" value="1"/>
</dbReference>
<dbReference type="Gene3D" id="3.30.1480.10">
    <property type="entry name" value="NusA, N-terminal domain"/>
    <property type="match status" value="1"/>
</dbReference>
<dbReference type="GO" id="GO:0003723">
    <property type="term" value="F:RNA binding"/>
    <property type="evidence" value="ECO:0007669"/>
    <property type="project" value="UniProtKB-UniRule"/>
</dbReference>
<dbReference type="InterPro" id="IPR004087">
    <property type="entry name" value="KH_dom"/>
</dbReference>
<dbReference type="InterPro" id="IPR030842">
    <property type="entry name" value="TF_NusA_bacterial"/>
</dbReference>
<dbReference type="GO" id="GO:0006281">
    <property type="term" value="P:DNA repair"/>
    <property type="evidence" value="ECO:0007669"/>
    <property type="project" value="InterPro"/>
</dbReference>
<keyword evidence="4 7" id="KW-0694">RNA-binding</keyword>
<dbReference type="InterPro" id="IPR010213">
    <property type="entry name" value="TF_NusA"/>
</dbReference>
<protein>
    <recommendedName>
        <fullName evidence="7">Transcription termination/antitermination protein NusA</fullName>
    </recommendedName>
</protein>
<dbReference type="SMART" id="SM00316">
    <property type="entry name" value="S1"/>
    <property type="match status" value="1"/>
</dbReference>
<evidence type="ECO:0000256" key="7">
    <source>
        <dbReference type="HAMAP-Rule" id="MF_00945"/>
    </source>
</evidence>
<dbReference type="NCBIfam" id="TIGR01953">
    <property type="entry name" value="NusA"/>
    <property type="match status" value="1"/>
</dbReference>
<comment type="subunit">
    <text evidence="7">Monomer. Binds directly to the core enzyme of the DNA-dependent RNA polymerase and to nascent RNA.</text>
</comment>
<evidence type="ECO:0000256" key="4">
    <source>
        <dbReference type="ARBA" id="ARBA00022884"/>
    </source>
</evidence>
<dbReference type="HAMAP" id="MF_00945_B">
    <property type="entry name" value="NusA_B"/>
    <property type="match status" value="1"/>
</dbReference>
<dbReference type="FunFam" id="3.30.300.20:FF:000002">
    <property type="entry name" value="Transcription termination/antitermination protein NusA"/>
    <property type="match status" value="1"/>
</dbReference>
<dbReference type="PROSITE" id="PS50084">
    <property type="entry name" value="KH_TYPE_1"/>
    <property type="match status" value="1"/>
</dbReference>
<dbReference type="Pfam" id="PF14520">
    <property type="entry name" value="HHH_5"/>
    <property type="match status" value="1"/>
</dbReference>
<evidence type="ECO:0000256" key="3">
    <source>
        <dbReference type="ARBA" id="ARBA00022814"/>
    </source>
</evidence>
<dbReference type="InterPro" id="IPR003029">
    <property type="entry name" value="S1_domain"/>
</dbReference>
<keyword evidence="1 7" id="KW-0806">Transcription termination</keyword>
<dbReference type="CDD" id="cd02134">
    <property type="entry name" value="KH-II_NusA_rpt1"/>
    <property type="match status" value="1"/>
</dbReference>
<reference evidence="10 11" key="1">
    <citation type="journal article" date="2016" name="Nat. Commun.">
        <title>Thousands of microbial genomes shed light on interconnected biogeochemical processes in an aquifer system.</title>
        <authorList>
            <person name="Anantharaman K."/>
            <person name="Brown C.T."/>
            <person name="Hug L.A."/>
            <person name="Sharon I."/>
            <person name="Castelle C.J."/>
            <person name="Probst A.J."/>
            <person name="Thomas B.C."/>
            <person name="Singh A."/>
            <person name="Wilkins M.J."/>
            <person name="Karaoz U."/>
            <person name="Brodie E.L."/>
            <person name="Williams K.H."/>
            <person name="Hubbard S.S."/>
            <person name="Banfield J.F."/>
        </authorList>
    </citation>
    <scope>NUCLEOTIDE SEQUENCE [LARGE SCALE GENOMIC DNA]</scope>
</reference>
<dbReference type="InterPro" id="IPR015946">
    <property type="entry name" value="KH_dom-like_a/b"/>
</dbReference>
<dbReference type="SUPFAM" id="SSF47794">
    <property type="entry name" value="Rad51 N-terminal domain-like"/>
    <property type="match status" value="1"/>
</dbReference>
<comment type="function">
    <text evidence="7">Participates in both transcription termination and antitermination.</text>
</comment>
<feature type="region of interest" description="Disordered" evidence="8">
    <location>
        <begin position="491"/>
        <end position="533"/>
    </location>
</feature>
<dbReference type="Gene3D" id="3.30.300.20">
    <property type="match status" value="2"/>
</dbReference>
<dbReference type="CDD" id="cd04455">
    <property type="entry name" value="S1_NusA"/>
    <property type="match status" value="1"/>
</dbReference>
<dbReference type="Pfam" id="PF13184">
    <property type="entry name" value="KH_NusA_1st"/>
    <property type="match status" value="1"/>
</dbReference>
<proteinExistence type="inferred from homology"/>
<feature type="region of interest" description="Disordered" evidence="8">
    <location>
        <begin position="453"/>
        <end position="475"/>
    </location>
</feature>
<feature type="compositionally biased region" description="Basic and acidic residues" evidence="8">
    <location>
        <begin position="491"/>
        <end position="502"/>
    </location>
</feature>
<evidence type="ECO:0000256" key="8">
    <source>
        <dbReference type="SAM" id="MobiDB-lite"/>
    </source>
</evidence>
<dbReference type="InterPro" id="IPR010995">
    <property type="entry name" value="DNA_repair_Rad51/TF_NusA_a-hlx"/>
</dbReference>
<feature type="compositionally biased region" description="Acidic residues" evidence="8">
    <location>
        <begin position="524"/>
        <end position="533"/>
    </location>
</feature>
<dbReference type="AlphaFoldDB" id="A0A1F5CAR3"/>
<dbReference type="GO" id="GO:0003677">
    <property type="term" value="F:DNA binding"/>
    <property type="evidence" value="ECO:0007669"/>
    <property type="project" value="InterPro"/>
</dbReference>
<dbReference type="GO" id="GO:0003700">
    <property type="term" value="F:DNA-binding transcription factor activity"/>
    <property type="evidence" value="ECO:0007669"/>
    <property type="project" value="InterPro"/>
</dbReference>
<dbReference type="SUPFAM" id="SSF50249">
    <property type="entry name" value="Nucleic acid-binding proteins"/>
    <property type="match status" value="1"/>
</dbReference>
<dbReference type="Gene3D" id="2.40.50.140">
    <property type="entry name" value="Nucleic acid-binding proteins"/>
    <property type="match status" value="1"/>
</dbReference>
<dbReference type="InterPro" id="IPR058582">
    <property type="entry name" value="KH_NusA_2nd"/>
</dbReference>
<dbReference type="InterPro" id="IPR036555">
    <property type="entry name" value="NusA_N_sf"/>
</dbReference>
<name>A0A1F5CAR3_9BACT</name>
<evidence type="ECO:0000313" key="11">
    <source>
        <dbReference type="Proteomes" id="UP000177197"/>
    </source>
</evidence>